<sequence length="58" mass="6423">MQAHDTLLTPLATNKTLKNQKNFPNLRALTVKALLLIVSLVANKPMQTSALTQDKNLH</sequence>
<dbReference type="EMBL" id="AUXT01000200">
    <property type="protein sequence ID" value="KZN43960.1"/>
    <property type="molecule type" value="Genomic_DNA"/>
</dbReference>
<evidence type="ECO:0000313" key="1">
    <source>
        <dbReference type="EMBL" id="KZN43960.1"/>
    </source>
</evidence>
<dbReference type="PATRIC" id="fig|1365253.3.peg.4390"/>
<gene>
    <name evidence="1" type="ORF">N482_18175</name>
</gene>
<dbReference type="AlphaFoldDB" id="A0A166Z5M6"/>
<accession>A0A166Z5M6</accession>
<dbReference type="Proteomes" id="UP000076587">
    <property type="component" value="Unassembled WGS sequence"/>
</dbReference>
<name>A0A166Z5M6_9GAMM</name>
<protein>
    <submittedName>
        <fullName evidence="1">Uncharacterized protein</fullName>
    </submittedName>
</protein>
<organism evidence="1 2">
    <name type="scientific">Pseudoalteromonas luteoviolacea NCIMB 1942</name>
    <dbReference type="NCBI Taxonomy" id="1365253"/>
    <lineage>
        <taxon>Bacteria</taxon>
        <taxon>Pseudomonadati</taxon>
        <taxon>Pseudomonadota</taxon>
        <taxon>Gammaproteobacteria</taxon>
        <taxon>Alteromonadales</taxon>
        <taxon>Pseudoalteromonadaceae</taxon>
        <taxon>Pseudoalteromonas</taxon>
    </lineage>
</organism>
<reference evidence="1 2" key="1">
    <citation type="submission" date="2013-07" db="EMBL/GenBank/DDBJ databases">
        <title>Comparative Genomic and Metabolomic Analysis of Twelve Strains of Pseudoalteromonas luteoviolacea.</title>
        <authorList>
            <person name="Vynne N.G."/>
            <person name="Mansson M."/>
            <person name="Gram L."/>
        </authorList>
    </citation>
    <scope>NUCLEOTIDE SEQUENCE [LARGE SCALE GENOMIC DNA]</scope>
    <source>
        <strain evidence="1 2">NCIMB 1942</strain>
    </source>
</reference>
<evidence type="ECO:0000313" key="2">
    <source>
        <dbReference type="Proteomes" id="UP000076587"/>
    </source>
</evidence>
<comment type="caution">
    <text evidence="1">The sequence shown here is derived from an EMBL/GenBank/DDBJ whole genome shotgun (WGS) entry which is preliminary data.</text>
</comment>
<proteinExistence type="predicted"/>